<feature type="compositionally biased region" description="Acidic residues" evidence="1">
    <location>
        <begin position="146"/>
        <end position="166"/>
    </location>
</feature>
<organism evidence="3 4">
    <name type="scientific">Nocardiopsis aegyptia</name>
    <dbReference type="NCBI Taxonomy" id="220378"/>
    <lineage>
        <taxon>Bacteria</taxon>
        <taxon>Bacillati</taxon>
        <taxon>Actinomycetota</taxon>
        <taxon>Actinomycetes</taxon>
        <taxon>Streptosporangiales</taxon>
        <taxon>Nocardiopsidaceae</taxon>
        <taxon>Nocardiopsis</taxon>
    </lineage>
</organism>
<feature type="compositionally biased region" description="Acidic residues" evidence="1">
    <location>
        <begin position="185"/>
        <end position="196"/>
    </location>
</feature>
<evidence type="ECO:0000256" key="1">
    <source>
        <dbReference type="SAM" id="MobiDB-lite"/>
    </source>
</evidence>
<evidence type="ECO:0000313" key="3">
    <source>
        <dbReference type="EMBL" id="NYJ35074.1"/>
    </source>
</evidence>
<feature type="compositionally biased region" description="Low complexity" evidence="1">
    <location>
        <begin position="86"/>
        <end position="107"/>
    </location>
</feature>
<feature type="region of interest" description="Disordered" evidence="1">
    <location>
        <begin position="40"/>
        <end position="230"/>
    </location>
</feature>
<proteinExistence type="predicted"/>
<protein>
    <submittedName>
        <fullName evidence="3">Uncharacterized protein</fullName>
    </submittedName>
</protein>
<feature type="signal peptide" evidence="2">
    <location>
        <begin position="1"/>
        <end position="33"/>
    </location>
</feature>
<sequence length="274" mass="27029">MLSVPVRRALLLVGLVAGILVAAWLATAVPAQAGENPAAAANAAADRSERAGGPNGSQGRAPTVPPGIDKPVADTVSAVAGHAARPAQVAQGVPDAAPAAAPSQGQSRGSAVSQAVHETLADVSEGNVGQGRGHGSDPGHGRPDDSAPEAEATEDEETAEREDVDADAVFAPVEDLEFPQVADTPQEEADADESAAESDTPAVTADTSVVSSLSSVTGSSSGSSAPATAVGGLVADHPFTVGASAPQPGLSQAAWHVLRSVPAEDADEPTFSPD</sequence>
<name>A0A7Z0JB45_9ACTN</name>
<dbReference type="EMBL" id="JACCFS010000001">
    <property type="protein sequence ID" value="NYJ35074.1"/>
    <property type="molecule type" value="Genomic_DNA"/>
</dbReference>
<feature type="compositionally biased region" description="Low complexity" evidence="1">
    <location>
        <begin position="197"/>
        <end position="230"/>
    </location>
</feature>
<reference evidence="3 4" key="1">
    <citation type="submission" date="2020-07" db="EMBL/GenBank/DDBJ databases">
        <title>Sequencing the genomes of 1000 actinobacteria strains.</title>
        <authorList>
            <person name="Klenk H.-P."/>
        </authorList>
    </citation>
    <scope>NUCLEOTIDE SEQUENCE [LARGE SCALE GENOMIC DNA]</scope>
    <source>
        <strain evidence="3 4">DSM 44442</strain>
    </source>
</reference>
<gene>
    <name evidence="3" type="ORF">HNR10_002955</name>
</gene>
<keyword evidence="4" id="KW-1185">Reference proteome</keyword>
<feature type="compositionally biased region" description="Basic and acidic residues" evidence="1">
    <location>
        <begin position="134"/>
        <end position="145"/>
    </location>
</feature>
<comment type="caution">
    <text evidence="3">The sequence shown here is derived from an EMBL/GenBank/DDBJ whole genome shotgun (WGS) entry which is preliminary data.</text>
</comment>
<keyword evidence="2" id="KW-0732">Signal</keyword>
<evidence type="ECO:0000313" key="4">
    <source>
        <dbReference type="Proteomes" id="UP000572051"/>
    </source>
</evidence>
<dbReference type="RefSeq" id="WP_179824027.1">
    <property type="nucleotide sequence ID" value="NZ_JACCFS010000001.1"/>
</dbReference>
<feature type="chain" id="PRO_5030839194" evidence="2">
    <location>
        <begin position="34"/>
        <end position="274"/>
    </location>
</feature>
<dbReference type="Proteomes" id="UP000572051">
    <property type="component" value="Unassembled WGS sequence"/>
</dbReference>
<evidence type="ECO:0000256" key="2">
    <source>
        <dbReference type="SAM" id="SignalP"/>
    </source>
</evidence>
<dbReference type="AlphaFoldDB" id="A0A7Z0JB45"/>
<accession>A0A7Z0JB45</accession>